<feature type="transmembrane region" description="Helical" evidence="1">
    <location>
        <begin position="337"/>
        <end position="354"/>
    </location>
</feature>
<feature type="transmembrane region" description="Helical" evidence="1">
    <location>
        <begin position="213"/>
        <end position="231"/>
    </location>
</feature>
<keyword evidence="1" id="KW-1133">Transmembrane helix</keyword>
<gene>
    <name evidence="2" type="ORF">Pla163_28430</name>
</gene>
<name>A0A518D2K8_9BACT</name>
<evidence type="ECO:0000313" key="2">
    <source>
        <dbReference type="EMBL" id="QDU85710.1"/>
    </source>
</evidence>
<feature type="transmembrane region" description="Helical" evidence="1">
    <location>
        <begin position="419"/>
        <end position="437"/>
    </location>
</feature>
<evidence type="ECO:0008006" key="4">
    <source>
        <dbReference type="Google" id="ProtNLM"/>
    </source>
</evidence>
<evidence type="ECO:0000256" key="1">
    <source>
        <dbReference type="SAM" id="Phobius"/>
    </source>
</evidence>
<dbReference type="Proteomes" id="UP000319342">
    <property type="component" value="Chromosome"/>
</dbReference>
<keyword evidence="3" id="KW-1185">Reference proteome</keyword>
<feature type="transmembrane region" description="Helical" evidence="1">
    <location>
        <begin position="544"/>
        <end position="563"/>
    </location>
</feature>
<evidence type="ECO:0000313" key="3">
    <source>
        <dbReference type="Proteomes" id="UP000319342"/>
    </source>
</evidence>
<feature type="transmembrane region" description="Helical" evidence="1">
    <location>
        <begin position="139"/>
        <end position="157"/>
    </location>
</feature>
<keyword evidence="1" id="KW-0812">Transmembrane</keyword>
<feature type="transmembrane region" description="Helical" evidence="1">
    <location>
        <begin position="275"/>
        <end position="296"/>
    </location>
</feature>
<sequence>MALRPKSLEHGDRLVARSVFWLLIAFYTLTFSGAPGDLDRHGELSFQATRAFTLGDGLRITDETPEGATLLSEGELVRPVEGGGIAQVEPLVAISGVPFYLVGAQLARLMPGIEESNRTTAPGFGGARSEYWSHLVTGWRGPLFASLAVWFVCLSCLRLGVRRPTAWVASMVLGTTTCLWPASTSWTSSALAAFCVAATLHALLLVRSRFYRLRAPGPWHWLGLGLALGASCAIEPTFVPVGAVFAISAVRMSVRGRKRLWSMPLLKGEAGARRSVVDLAWLLLPIVALGALWVWGVRERAGEWSSGAALGALGLGGSSGAFTSEFVGLLASPGKGLVWLAPWMLFAVLGLPRLAQEPRLLTFCGVAPVLCLASVAYSGMWSTSATFEPLGALPALVLCWPAVAYGVEAAARSNALRWTAGALAALGLFANAGGMLVSRGAWEAVTVAAQSDLYPDGPVAGTSAFDRRLAWDWHTAAPWVGWRMVRHRTAAAQVGFAPEMFPSDEVLLFESDSVYEVRASRDRGFRRFAWIDLEQRLDGRMWPLLLLALAALGVGGVCAASGLDPTSP</sequence>
<organism evidence="2 3">
    <name type="scientific">Rohdeia mirabilis</name>
    <dbReference type="NCBI Taxonomy" id="2528008"/>
    <lineage>
        <taxon>Bacteria</taxon>
        <taxon>Pseudomonadati</taxon>
        <taxon>Planctomycetota</taxon>
        <taxon>Planctomycetia</taxon>
        <taxon>Planctomycetia incertae sedis</taxon>
        <taxon>Rohdeia</taxon>
    </lineage>
</organism>
<dbReference type="OrthoDB" id="136918at2"/>
<feature type="transmembrane region" description="Helical" evidence="1">
    <location>
        <begin position="188"/>
        <end position="206"/>
    </location>
</feature>
<feature type="transmembrane region" description="Helical" evidence="1">
    <location>
        <begin position="14"/>
        <end position="34"/>
    </location>
</feature>
<feature type="transmembrane region" description="Helical" evidence="1">
    <location>
        <begin position="308"/>
        <end position="330"/>
    </location>
</feature>
<feature type="transmembrane region" description="Helical" evidence="1">
    <location>
        <begin position="360"/>
        <end position="378"/>
    </location>
</feature>
<keyword evidence="1" id="KW-0472">Membrane</keyword>
<dbReference type="RefSeq" id="WP_145189561.1">
    <property type="nucleotide sequence ID" value="NZ_CP036290.1"/>
</dbReference>
<dbReference type="EMBL" id="CP036290">
    <property type="protein sequence ID" value="QDU85710.1"/>
    <property type="molecule type" value="Genomic_DNA"/>
</dbReference>
<proteinExistence type="predicted"/>
<dbReference type="AlphaFoldDB" id="A0A518D2K8"/>
<accession>A0A518D2K8</accession>
<protein>
    <recommendedName>
        <fullName evidence="4">Glycosyltransferase RgtA/B/C/D-like domain-containing protein</fullName>
    </recommendedName>
</protein>
<reference evidence="2 3" key="1">
    <citation type="submission" date="2019-02" db="EMBL/GenBank/DDBJ databases">
        <title>Deep-cultivation of Planctomycetes and their phenomic and genomic characterization uncovers novel biology.</title>
        <authorList>
            <person name="Wiegand S."/>
            <person name="Jogler M."/>
            <person name="Boedeker C."/>
            <person name="Pinto D."/>
            <person name="Vollmers J."/>
            <person name="Rivas-Marin E."/>
            <person name="Kohn T."/>
            <person name="Peeters S.H."/>
            <person name="Heuer A."/>
            <person name="Rast P."/>
            <person name="Oberbeckmann S."/>
            <person name="Bunk B."/>
            <person name="Jeske O."/>
            <person name="Meyerdierks A."/>
            <person name="Storesund J.E."/>
            <person name="Kallscheuer N."/>
            <person name="Luecker S."/>
            <person name="Lage O.M."/>
            <person name="Pohl T."/>
            <person name="Merkel B.J."/>
            <person name="Hornburger P."/>
            <person name="Mueller R.-W."/>
            <person name="Bruemmer F."/>
            <person name="Labrenz M."/>
            <person name="Spormann A.M."/>
            <person name="Op den Camp H."/>
            <person name="Overmann J."/>
            <person name="Amann R."/>
            <person name="Jetten M.S.M."/>
            <person name="Mascher T."/>
            <person name="Medema M.H."/>
            <person name="Devos D.P."/>
            <person name="Kaster A.-K."/>
            <person name="Ovreas L."/>
            <person name="Rohde M."/>
            <person name="Galperin M.Y."/>
            <person name="Jogler C."/>
        </authorList>
    </citation>
    <scope>NUCLEOTIDE SEQUENCE [LARGE SCALE GENOMIC DNA]</scope>
    <source>
        <strain evidence="2 3">Pla163</strain>
    </source>
</reference>
<feature type="transmembrane region" description="Helical" evidence="1">
    <location>
        <begin position="390"/>
        <end position="407"/>
    </location>
</feature>